<evidence type="ECO:0008006" key="5">
    <source>
        <dbReference type="Google" id="ProtNLM"/>
    </source>
</evidence>
<dbReference type="RefSeq" id="WP_136846113.1">
    <property type="nucleotide sequence ID" value="NZ_SSTM01000006.1"/>
</dbReference>
<evidence type="ECO:0000256" key="1">
    <source>
        <dbReference type="SAM" id="MobiDB-lite"/>
    </source>
</evidence>
<evidence type="ECO:0000313" key="4">
    <source>
        <dbReference type="Proteomes" id="UP000309454"/>
    </source>
</evidence>
<dbReference type="OrthoDB" id="3178225at2"/>
<feature type="chain" id="PRO_5020896140" description="Gram-positive cocci surface proteins LPxTG domain-containing protein" evidence="2">
    <location>
        <begin position="41"/>
        <end position="413"/>
    </location>
</feature>
<organism evidence="3 4">
    <name type="scientific">Parvibacter caecicola</name>
    <dbReference type="NCBI Taxonomy" id="747645"/>
    <lineage>
        <taxon>Bacteria</taxon>
        <taxon>Bacillati</taxon>
        <taxon>Actinomycetota</taxon>
        <taxon>Coriobacteriia</taxon>
        <taxon>Coriobacteriales</taxon>
        <taxon>Coriobacteriaceae</taxon>
        <taxon>Parvibacter</taxon>
    </lineage>
</organism>
<keyword evidence="4" id="KW-1185">Reference proteome</keyword>
<sequence length="413" mass="42929">MRNSIENRNNSVAIWRRGALAALSLGLAVFLTLAPSTALAASDGGNEAVVNVEAAPAPTTSTSPDASAEGGTDDAVSSEAGAEKTYSVTIYHSEMMFYDDPAFVPEDDPRYEGFRLMQAVTIDGFKAGDVVNAWDYVGTAKGFTFFDGWPRELVVSEDESKNVLQLNYFRDTSDCVVNHYVLYDRNAPLPMHSGGLPLPLEALDSSSIAVAKVHEEKLSNQLFGNLLTSEDYADANKLPNPSNPDELLEGMTLVGSYPSQMYVSTDEKRNEISLFYAAASVSLPDESPVDPDDPGVNGDNSEEGDGSSGEGGFEGDDSGSGLEGDGSSDEGNEGADDSNGPVGGAESGDGPSTTAPADDAADIGSDNPDGAAELSAKVLPTTGDNASGMASLPMVMGCALAGALFARSQRAKA</sequence>
<dbReference type="Proteomes" id="UP000309454">
    <property type="component" value="Unassembled WGS sequence"/>
</dbReference>
<feature type="compositionally biased region" description="Acidic residues" evidence="1">
    <location>
        <begin position="326"/>
        <end position="336"/>
    </location>
</feature>
<dbReference type="EMBL" id="SSTM01000006">
    <property type="protein sequence ID" value="TJW09891.1"/>
    <property type="molecule type" value="Genomic_DNA"/>
</dbReference>
<keyword evidence="2" id="KW-0732">Signal</keyword>
<dbReference type="AlphaFoldDB" id="A0A4T9T6W6"/>
<evidence type="ECO:0000256" key="2">
    <source>
        <dbReference type="SAM" id="SignalP"/>
    </source>
</evidence>
<gene>
    <name evidence="3" type="ORF">E5982_08590</name>
</gene>
<evidence type="ECO:0000313" key="3">
    <source>
        <dbReference type="EMBL" id="TJW09891.1"/>
    </source>
</evidence>
<protein>
    <recommendedName>
        <fullName evidence="5">Gram-positive cocci surface proteins LPxTG domain-containing protein</fullName>
    </recommendedName>
</protein>
<feature type="region of interest" description="Disordered" evidence="1">
    <location>
        <begin position="283"/>
        <end position="386"/>
    </location>
</feature>
<accession>A0A4T9T6W6</accession>
<comment type="caution">
    <text evidence="3">The sequence shown here is derived from an EMBL/GenBank/DDBJ whole genome shotgun (WGS) entry which is preliminary data.</text>
</comment>
<proteinExistence type="predicted"/>
<reference evidence="3 4" key="1">
    <citation type="submission" date="2019-04" db="EMBL/GenBank/DDBJ databases">
        <title>Microbes associate with the intestines of laboratory mice.</title>
        <authorList>
            <person name="Navarre W."/>
            <person name="Wong E."/>
            <person name="Huang K.C."/>
            <person name="Tropini C."/>
            <person name="Ng K."/>
            <person name="Yu B."/>
        </authorList>
    </citation>
    <scope>NUCLEOTIDE SEQUENCE [LARGE SCALE GENOMIC DNA]</scope>
    <source>
        <strain evidence="3 4">NM48_B13</strain>
    </source>
</reference>
<feature type="region of interest" description="Disordered" evidence="1">
    <location>
        <begin position="56"/>
        <end position="79"/>
    </location>
</feature>
<name>A0A4T9T6W6_9ACTN</name>
<feature type="signal peptide" evidence="2">
    <location>
        <begin position="1"/>
        <end position="40"/>
    </location>
</feature>